<protein>
    <submittedName>
        <fullName evidence="1">Uncharacterized protein</fullName>
    </submittedName>
</protein>
<keyword evidence="2" id="KW-1185">Reference proteome</keyword>
<dbReference type="Proteomes" id="UP000050525">
    <property type="component" value="Unassembled WGS sequence"/>
</dbReference>
<comment type="caution">
    <text evidence="1">The sequence shown here is derived from an EMBL/GenBank/DDBJ whole genome shotgun (WGS) entry which is preliminary data.</text>
</comment>
<evidence type="ECO:0000313" key="2">
    <source>
        <dbReference type="Proteomes" id="UP000050525"/>
    </source>
</evidence>
<sequence>MKTSYLLKIKHFELQKSNFSGGTSGRDLIFKTSTSKLQMFLKFLQQGIPKCFHDINKNCTSKGKSDRSMEDETYSFDSAVWFRKLLPCSININDINMFG</sequence>
<proteinExistence type="predicted"/>
<dbReference type="AlphaFoldDB" id="A0A151P3D5"/>
<gene>
    <name evidence="1" type="ORF">Y1Q_0013601</name>
</gene>
<reference evidence="1 2" key="1">
    <citation type="journal article" date="2012" name="Genome Biol.">
        <title>Sequencing three crocodilian genomes to illuminate the evolution of archosaurs and amniotes.</title>
        <authorList>
            <person name="St John J.A."/>
            <person name="Braun E.L."/>
            <person name="Isberg S.R."/>
            <person name="Miles L.G."/>
            <person name="Chong A.Y."/>
            <person name="Gongora J."/>
            <person name="Dalzell P."/>
            <person name="Moran C."/>
            <person name="Bed'hom B."/>
            <person name="Abzhanov A."/>
            <person name="Burgess S.C."/>
            <person name="Cooksey A.M."/>
            <person name="Castoe T.A."/>
            <person name="Crawford N.G."/>
            <person name="Densmore L.D."/>
            <person name="Drew J.C."/>
            <person name="Edwards S.V."/>
            <person name="Faircloth B.C."/>
            <person name="Fujita M.K."/>
            <person name="Greenwold M.J."/>
            <person name="Hoffmann F.G."/>
            <person name="Howard J.M."/>
            <person name="Iguchi T."/>
            <person name="Janes D.E."/>
            <person name="Khan S.Y."/>
            <person name="Kohno S."/>
            <person name="de Koning A.J."/>
            <person name="Lance S.L."/>
            <person name="McCarthy F.M."/>
            <person name="McCormack J.E."/>
            <person name="Merchant M.E."/>
            <person name="Peterson D.G."/>
            <person name="Pollock D.D."/>
            <person name="Pourmand N."/>
            <person name="Raney B.J."/>
            <person name="Roessler K.A."/>
            <person name="Sanford J.R."/>
            <person name="Sawyer R.H."/>
            <person name="Schmidt C.J."/>
            <person name="Triplett E.W."/>
            <person name="Tuberville T.D."/>
            <person name="Venegas-Anaya M."/>
            <person name="Howard J.T."/>
            <person name="Jarvis E.D."/>
            <person name="Guillette L.J.Jr."/>
            <person name="Glenn T.C."/>
            <person name="Green R.E."/>
            <person name="Ray D.A."/>
        </authorList>
    </citation>
    <scope>NUCLEOTIDE SEQUENCE [LARGE SCALE GENOMIC DNA]</scope>
    <source>
        <strain evidence="1">KSC_2009_1</strain>
    </source>
</reference>
<evidence type="ECO:0000313" key="1">
    <source>
        <dbReference type="EMBL" id="KYO43577.1"/>
    </source>
</evidence>
<organism evidence="1 2">
    <name type="scientific">Alligator mississippiensis</name>
    <name type="common">American alligator</name>
    <dbReference type="NCBI Taxonomy" id="8496"/>
    <lineage>
        <taxon>Eukaryota</taxon>
        <taxon>Metazoa</taxon>
        <taxon>Chordata</taxon>
        <taxon>Craniata</taxon>
        <taxon>Vertebrata</taxon>
        <taxon>Euteleostomi</taxon>
        <taxon>Archelosauria</taxon>
        <taxon>Archosauria</taxon>
        <taxon>Crocodylia</taxon>
        <taxon>Alligatoridae</taxon>
        <taxon>Alligatorinae</taxon>
        <taxon>Alligator</taxon>
    </lineage>
</organism>
<dbReference type="EMBL" id="AKHW03001146">
    <property type="protein sequence ID" value="KYO43577.1"/>
    <property type="molecule type" value="Genomic_DNA"/>
</dbReference>
<name>A0A151P3D5_ALLMI</name>
<accession>A0A151P3D5</accession>